<evidence type="ECO:0000256" key="9">
    <source>
        <dbReference type="ARBA" id="ARBA00023136"/>
    </source>
</evidence>
<dbReference type="InterPro" id="IPR002898">
    <property type="entry name" value="MotA_ExbB_proton_chnl"/>
</dbReference>
<comment type="similarity">
    <text evidence="10">Belongs to the exbB/tolQ family.</text>
</comment>
<evidence type="ECO:0000256" key="4">
    <source>
        <dbReference type="ARBA" id="ARBA00022448"/>
    </source>
</evidence>
<dbReference type="GO" id="GO:0017038">
    <property type="term" value="P:protein import"/>
    <property type="evidence" value="ECO:0007669"/>
    <property type="project" value="TreeGrafter"/>
</dbReference>
<evidence type="ECO:0000256" key="2">
    <source>
        <dbReference type="ARBA" id="ARBA00004651"/>
    </source>
</evidence>
<evidence type="ECO:0000256" key="11">
    <source>
        <dbReference type="SAM" id="Phobius"/>
    </source>
</evidence>
<feature type="domain" description="MotA/TolQ/ExbB proton channel" evidence="12">
    <location>
        <begin position="91"/>
        <end position="201"/>
    </location>
</feature>
<evidence type="ECO:0000259" key="12">
    <source>
        <dbReference type="Pfam" id="PF01618"/>
    </source>
</evidence>
<dbReference type="EMBL" id="MFYX01000078">
    <property type="protein sequence ID" value="OGK03953.1"/>
    <property type="molecule type" value="Genomic_DNA"/>
</dbReference>
<evidence type="ECO:0000256" key="5">
    <source>
        <dbReference type="ARBA" id="ARBA00022475"/>
    </source>
</evidence>
<comment type="similarity">
    <text evidence="3">Belongs to the ExbD/TolR family.</text>
</comment>
<protein>
    <recommendedName>
        <fullName evidence="12">MotA/TolQ/ExbB proton channel domain-containing protein</fullName>
    </recommendedName>
</protein>
<keyword evidence="8 11" id="KW-1133">Transmembrane helix</keyword>
<feature type="transmembrane region" description="Helical" evidence="11">
    <location>
        <begin position="167"/>
        <end position="189"/>
    </location>
</feature>
<evidence type="ECO:0000313" key="13">
    <source>
        <dbReference type="EMBL" id="OGK03953.1"/>
    </source>
</evidence>
<evidence type="ECO:0000256" key="8">
    <source>
        <dbReference type="ARBA" id="ARBA00022989"/>
    </source>
</evidence>
<dbReference type="Proteomes" id="UP000179243">
    <property type="component" value="Unassembled WGS sequence"/>
</dbReference>
<feature type="transmembrane region" description="Helical" evidence="11">
    <location>
        <begin position="17"/>
        <end position="36"/>
    </location>
</feature>
<gene>
    <name evidence="13" type="ORF">A2519_04485</name>
</gene>
<comment type="caution">
    <text evidence="13">The sequence shown here is derived from an EMBL/GenBank/DDBJ whole genome shotgun (WGS) entry which is preliminary data.</text>
</comment>
<sequence length="430" mass="47197">MNFFERFIQTFNPSEPGFIFMWILVFISVCAAVLILRRALFLRQSANLETAGFMSRIYQLIQEQKSDEAVRLCDSAGKRALPWVLKGAILKAESDARGIQTVIEERIVSIIPRLEKELNYIATIGNISTLVGLMGTIYGLILAFAAVGSPDIDPAMKSSMLADGISAAMNTTLLGLIIAIPCILSYTYFRNTVAAIVNEIDRYTVGLAHKLAPDEVLHKGYKPSERKTKDAIDSEPNMVPIMGLMVVLVPLLLSTSEFVKMGSVPINLPQAADGGEGGSQEEKAPPKMLNLGIVITAKGISLMSSYDDATKKSAAPEGQETLPDIPVLTPGVQDFEALNKKLADMKLRVLGDLIGQKNPKSFGAAYHAWAAEAEKTDFYDYKDHYNVKILAENAISYQAVVRVMDAARKYTDTDREEYLLFPVVSMGVMR</sequence>
<evidence type="ECO:0000313" key="14">
    <source>
        <dbReference type="Proteomes" id="UP000179243"/>
    </source>
</evidence>
<keyword evidence="9 11" id="KW-0472">Membrane</keyword>
<evidence type="ECO:0000256" key="6">
    <source>
        <dbReference type="ARBA" id="ARBA00022692"/>
    </source>
</evidence>
<evidence type="ECO:0000256" key="3">
    <source>
        <dbReference type="ARBA" id="ARBA00005811"/>
    </source>
</evidence>
<organism evidence="13 14">
    <name type="scientific">Candidatus Raymondbacteria bacterium RIFOXYD12_FULL_49_13</name>
    <dbReference type="NCBI Taxonomy" id="1817890"/>
    <lineage>
        <taxon>Bacteria</taxon>
        <taxon>Raymondiibacteriota</taxon>
    </lineage>
</organism>
<evidence type="ECO:0000256" key="1">
    <source>
        <dbReference type="ARBA" id="ARBA00004162"/>
    </source>
</evidence>
<dbReference type="Pfam" id="PF01618">
    <property type="entry name" value="MotA_ExbB"/>
    <property type="match status" value="1"/>
</dbReference>
<evidence type="ECO:0000256" key="10">
    <source>
        <dbReference type="RuleBase" id="RU004057"/>
    </source>
</evidence>
<feature type="transmembrane region" description="Helical" evidence="11">
    <location>
        <begin position="236"/>
        <end position="253"/>
    </location>
</feature>
<proteinExistence type="inferred from homology"/>
<dbReference type="InterPro" id="IPR003400">
    <property type="entry name" value="ExbD"/>
</dbReference>
<accession>A0A1F7FBE7</accession>
<keyword evidence="6 11" id="KW-0812">Transmembrane</keyword>
<name>A0A1F7FBE7_UNCRA</name>
<feature type="transmembrane region" description="Helical" evidence="11">
    <location>
        <begin position="120"/>
        <end position="147"/>
    </location>
</feature>
<dbReference type="PANTHER" id="PTHR30625:SF15">
    <property type="entry name" value="BIOPOLYMER TRANSPORT PROTEIN EXBB"/>
    <property type="match status" value="1"/>
</dbReference>
<dbReference type="AlphaFoldDB" id="A0A1F7FBE7"/>
<keyword evidence="5" id="KW-1003">Cell membrane</keyword>
<dbReference type="GO" id="GO:0005886">
    <property type="term" value="C:plasma membrane"/>
    <property type="evidence" value="ECO:0007669"/>
    <property type="project" value="UniProtKB-SubCell"/>
</dbReference>
<dbReference type="PANTHER" id="PTHR30625">
    <property type="entry name" value="PROTEIN TOLQ"/>
    <property type="match status" value="1"/>
</dbReference>
<evidence type="ECO:0000256" key="7">
    <source>
        <dbReference type="ARBA" id="ARBA00022927"/>
    </source>
</evidence>
<dbReference type="InterPro" id="IPR050790">
    <property type="entry name" value="ExbB/TolQ_transport"/>
</dbReference>
<dbReference type="Pfam" id="PF02472">
    <property type="entry name" value="ExbD"/>
    <property type="match status" value="1"/>
</dbReference>
<keyword evidence="7 10" id="KW-0653">Protein transport</keyword>
<reference evidence="13 14" key="1">
    <citation type="journal article" date="2016" name="Nat. Commun.">
        <title>Thousands of microbial genomes shed light on interconnected biogeochemical processes in an aquifer system.</title>
        <authorList>
            <person name="Anantharaman K."/>
            <person name="Brown C.T."/>
            <person name="Hug L.A."/>
            <person name="Sharon I."/>
            <person name="Castelle C.J."/>
            <person name="Probst A.J."/>
            <person name="Thomas B.C."/>
            <person name="Singh A."/>
            <person name="Wilkins M.J."/>
            <person name="Karaoz U."/>
            <person name="Brodie E.L."/>
            <person name="Williams K.H."/>
            <person name="Hubbard S.S."/>
            <person name="Banfield J.F."/>
        </authorList>
    </citation>
    <scope>NUCLEOTIDE SEQUENCE [LARGE SCALE GENOMIC DNA]</scope>
</reference>
<comment type="subcellular location">
    <subcellularLocation>
        <location evidence="2">Cell membrane</location>
        <topology evidence="2">Multi-pass membrane protein</topology>
    </subcellularLocation>
    <subcellularLocation>
        <location evidence="1">Cell membrane</location>
        <topology evidence="1">Single-pass membrane protein</topology>
    </subcellularLocation>
    <subcellularLocation>
        <location evidence="10">Membrane</location>
        <topology evidence="10">Multi-pass membrane protein</topology>
    </subcellularLocation>
</comment>
<keyword evidence="4 10" id="KW-0813">Transport</keyword>
<dbReference type="GO" id="GO:0022857">
    <property type="term" value="F:transmembrane transporter activity"/>
    <property type="evidence" value="ECO:0007669"/>
    <property type="project" value="InterPro"/>
</dbReference>